<feature type="transmembrane region" description="Helical" evidence="1">
    <location>
        <begin position="110"/>
        <end position="128"/>
    </location>
</feature>
<keyword evidence="1" id="KW-1133">Transmembrane helix</keyword>
<keyword evidence="3" id="KW-1185">Reference proteome</keyword>
<comment type="caution">
    <text evidence="2">The sequence shown here is derived from an EMBL/GenBank/DDBJ whole genome shotgun (WGS) entry which is preliminary data.</text>
</comment>
<evidence type="ECO:0000256" key="1">
    <source>
        <dbReference type="SAM" id="Phobius"/>
    </source>
</evidence>
<feature type="transmembrane region" description="Helical" evidence="1">
    <location>
        <begin position="55"/>
        <end position="73"/>
    </location>
</feature>
<proteinExistence type="predicted"/>
<accession>A0A3A4ARJ7</accession>
<name>A0A3A4ARJ7_9ACTN</name>
<dbReference type="AlphaFoldDB" id="A0A3A4ARJ7"/>
<protein>
    <submittedName>
        <fullName evidence="2">DUF4345 domain-containing protein</fullName>
    </submittedName>
</protein>
<dbReference type="Pfam" id="PF14248">
    <property type="entry name" value="DUF4345"/>
    <property type="match status" value="1"/>
</dbReference>
<keyword evidence="1" id="KW-0472">Membrane</keyword>
<feature type="transmembrane region" description="Helical" evidence="1">
    <location>
        <begin position="85"/>
        <end position="104"/>
    </location>
</feature>
<dbReference type="EMBL" id="QZEY01000023">
    <property type="protein sequence ID" value="RJL22075.1"/>
    <property type="molecule type" value="Genomic_DNA"/>
</dbReference>
<sequence>MIIGKAVLMTARRAFQGALVLLGLVIVGTAGIDLALGPFAVPGDHRINASLDNNYRFFAGVWLALGLVLLSAVRRAPHATGAVRVVCAATFAGGLARLLSLAAAGASEPLYLAFIGIELVVPAALVLWQNRLIARDPAPAPA</sequence>
<evidence type="ECO:0000313" key="2">
    <source>
        <dbReference type="EMBL" id="RJL22075.1"/>
    </source>
</evidence>
<dbReference type="Proteomes" id="UP000265768">
    <property type="component" value="Unassembled WGS sequence"/>
</dbReference>
<organism evidence="2 3">
    <name type="scientific">Bailinhaonella thermotolerans</name>
    <dbReference type="NCBI Taxonomy" id="1070861"/>
    <lineage>
        <taxon>Bacteria</taxon>
        <taxon>Bacillati</taxon>
        <taxon>Actinomycetota</taxon>
        <taxon>Actinomycetes</taxon>
        <taxon>Streptosporangiales</taxon>
        <taxon>Streptosporangiaceae</taxon>
        <taxon>Bailinhaonella</taxon>
    </lineage>
</organism>
<gene>
    <name evidence="2" type="ORF">D5H75_36380</name>
</gene>
<evidence type="ECO:0000313" key="3">
    <source>
        <dbReference type="Proteomes" id="UP000265768"/>
    </source>
</evidence>
<keyword evidence="1" id="KW-0812">Transmembrane</keyword>
<dbReference type="InterPro" id="IPR025597">
    <property type="entry name" value="DUF4345"/>
</dbReference>
<reference evidence="2 3" key="1">
    <citation type="submission" date="2018-09" db="EMBL/GenBank/DDBJ databases">
        <title>YIM 75507 draft genome.</title>
        <authorList>
            <person name="Tang S."/>
            <person name="Feng Y."/>
        </authorList>
    </citation>
    <scope>NUCLEOTIDE SEQUENCE [LARGE SCALE GENOMIC DNA]</scope>
    <source>
        <strain evidence="2 3">YIM 75507</strain>
    </source>
</reference>